<sequence>MSGPYGPNDAPAPGGDRSSEPTEQWTGQPAAQPAAAPQWAAPQPGQPQWGQSQTGWPQQPATPQQPAAGQPQWAQQSQPSWPQAAPAQPAQPGWESTQQQWSGQPQWAQQPTAAGQQWGQPPAQAAGQTSWDQNPLTVTPAKNRKPLIFGGVVAAVVVVVLAVLGFVFFGSDKLDDHAVAQGVQKVLKDSYGIDDVQSVSCPSGQKVTVGNTFTCSLKVGGEQKTVTIKVTKDDGTYEVGRPN</sequence>
<comment type="caution">
    <text evidence="4">The sequence shown here is derived from an EMBL/GenBank/DDBJ whole genome shotgun (WGS) entry which is preliminary data.</text>
</comment>
<feature type="compositionally biased region" description="Low complexity" evidence="1">
    <location>
        <begin position="24"/>
        <end position="129"/>
    </location>
</feature>
<evidence type="ECO:0000256" key="1">
    <source>
        <dbReference type="SAM" id="MobiDB-lite"/>
    </source>
</evidence>
<keyword evidence="2" id="KW-1133">Transmembrane helix</keyword>
<dbReference type="OrthoDB" id="3625154at2"/>
<dbReference type="RefSeq" id="WP_122188656.1">
    <property type="nucleotide sequence ID" value="NZ_RFFH01000005.1"/>
</dbReference>
<proteinExistence type="predicted"/>
<dbReference type="EMBL" id="RFFH01000005">
    <property type="protein sequence ID" value="RMI32314.1"/>
    <property type="molecule type" value="Genomic_DNA"/>
</dbReference>
<name>A0A3M2L4L4_9NOCA</name>
<evidence type="ECO:0000259" key="3">
    <source>
        <dbReference type="Pfam" id="PF14230"/>
    </source>
</evidence>
<evidence type="ECO:0000256" key="2">
    <source>
        <dbReference type="SAM" id="Phobius"/>
    </source>
</evidence>
<dbReference type="Pfam" id="PF14230">
    <property type="entry name" value="DUF4333"/>
    <property type="match status" value="1"/>
</dbReference>
<protein>
    <submittedName>
        <fullName evidence="4">DUF4333 domain-containing protein</fullName>
    </submittedName>
</protein>
<dbReference type="AlphaFoldDB" id="A0A3M2L4L4"/>
<dbReference type="Proteomes" id="UP000279275">
    <property type="component" value="Unassembled WGS sequence"/>
</dbReference>
<feature type="region of interest" description="Disordered" evidence="1">
    <location>
        <begin position="1"/>
        <end position="138"/>
    </location>
</feature>
<feature type="domain" description="DUF4333" evidence="3">
    <location>
        <begin position="162"/>
        <end position="235"/>
    </location>
</feature>
<organism evidence="4 5">
    <name type="scientific">Nocardia stercoris</name>
    <dbReference type="NCBI Taxonomy" id="2483361"/>
    <lineage>
        <taxon>Bacteria</taxon>
        <taxon>Bacillati</taxon>
        <taxon>Actinomycetota</taxon>
        <taxon>Actinomycetes</taxon>
        <taxon>Mycobacteriales</taxon>
        <taxon>Nocardiaceae</taxon>
        <taxon>Nocardia</taxon>
    </lineage>
</organism>
<evidence type="ECO:0000313" key="4">
    <source>
        <dbReference type="EMBL" id="RMI32314.1"/>
    </source>
</evidence>
<dbReference type="InterPro" id="IPR025637">
    <property type="entry name" value="DUF4333"/>
</dbReference>
<keyword evidence="5" id="KW-1185">Reference proteome</keyword>
<reference evidence="4 5" key="1">
    <citation type="submission" date="2018-10" db="EMBL/GenBank/DDBJ databases">
        <title>Isolation from cow dung.</title>
        <authorList>
            <person name="Ling L."/>
        </authorList>
    </citation>
    <scope>NUCLEOTIDE SEQUENCE [LARGE SCALE GENOMIC DNA]</scope>
    <source>
        <strain evidence="4 5">NEAU-LL90</strain>
    </source>
</reference>
<evidence type="ECO:0000313" key="5">
    <source>
        <dbReference type="Proteomes" id="UP000279275"/>
    </source>
</evidence>
<keyword evidence="2" id="KW-0812">Transmembrane</keyword>
<keyword evidence="2" id="KW-0472">Membrane</keyword>
<feature type="transmembrane region" description="Helical" evidence="2">
    <location>
        <begin position="147"/>
        <end position="169"/>
    </location>
</feature>
<accession>A0A3M2L4L4</accession>
<gene>
    <name evidence="4" type="ORF">EBN03_15150</name>
</gene>